<sequence length="187" mass="20524">MEPLRHLRKLLLSTAGIILMAFSCDKSSVDAEKLPLSVMYSIVNLKGERTNTVKEGENFIFSLVVTNTTDEEWYIEHGSVIASNFTEIYKKSSAGSDSLIGPAYVSAMCSFQSGVLIPAKGTYKVDIPWIADQSLTKVPSCGLSTKDNSFLPKGQYMTKMDGAIKVSRAGVGHEIPLNEYNLTFQIQ</sequence>
<accession>A0A2P8FQ90</accession>
<gene>
    <name evidence="1" type="ORF">CLV60_11558</name>
</gene>
<comment type="caution">
    <text evidence="1">The sequence shown here is derived from an EMBL/GenBank/DDBJ whole genome shotgun (WGS) entry which is preliminary data.</text>
</comment>
<proteinExistence type="predicted"/>
<evidence type="ECO:0000313" key="1">
    <source>
        <dbReference type="EMBL" id="PSL23863.1"/>
    </source>
</evidence>
<dbReference type="Proteomes" id="UP000241964">
    <property type="component" value="Unassembled WGS sequence"/>
</dbReference>
<dbReference type="EMBL" id="PYAS01000015">
    <property type="protein sequence ID" value="PSL23863.1"/>
    <property type="molecule type" value="Genomic_DNA"/>
</dbReference>
<organism evidence="1 2">
    <name type="scientific">Dyadobacter jiangsuensis</name>
    <dbReference type="NCBI Taxonomy" id="1591085"/>
    <lineage>
        <taxon>Bacteria</taxon>
        <taxon>Pseudomonadati</taxon>
        <taxon>Bacteroidota</taxon>
        <taxon>Cytophagia</taxon>
        <taxon>Cytophagales</taxon>
        <taxon>Spirosomataceae</taxon>
        <taxon>Dyadobacter</taxon>
    </lineage>
</organism>
<reference evidence="1 2" key="1">
    <citation type="submission" date="2018-03" db="EMBL/GenBank/DDBJ databases">
        <title>Genomic Encyclopedia of Archaeal and Bacterial Type Strains, Phase II (KMG-II): from individual species to whole genera.</title>
        <authorList>
            <person name="Goeker M."/>
        </authorList>
    </citation>
    <scope>NUCLEOTIDE SEQUENCE [LARGE SCALE GENOMIC DNA]</scope>
    <source>
        <strain evidence="1 2">DSM 29057</strain>
    </source>
</reference>
<name>A0A2P8FQ90_9BACT</name>
<keyword evidence="2" id="KW-1185">Reference proteome</keyword>
<dbReference type="AlphaFoldDB" id="A0A2P8FQ90"/>
<protein>
    <submittedName>
        <fullName evidence="1">Uncharacterized protein</fullName>
    </submittedName>
</protein>
<dbReference type="PROSITE" id="PS51257">
    <property type="entry name" value="PROKAR_LIPOPROTEIN"/>
    <property type="match status" value="1"/>
</dbReference>
<evidence type="ECO:0000313" key="2">
    <source>
        <dbReference type="Proteomes" id="UP000241964"/>
    </source>
</evidence>